<accession>A0A6P8BHK7</accession>
<dbReference type="PROSITE" id="PS50031">
    <property type="entry name" value="EH"/>
    <property type="match status" value="2"/>
</dbReference>
<reference evidence="23" key="3">
    <citation type="submission" date="2025-08" db="UniProtKB">
        <authorList>
            <consortium name="RefSeq"/>
        </authorList>
    </citation>
    <scope>IDENTIFICATION</scope>
    <source>
        <strain evidence="23">NI907</strain>
    </source>
</reference>
<protein>
    <recommendedName>
        <fullName evidence="18">Endocytosis protein 3</fullName>
    </recommendedName>
</protein>
<dbReference type="CDD" id="cd00052">
    <property type="entry name" value="EH"/>
    <property type="match status" value="1"/>
</dbReference>
<feature type="domain" description="EH" evidence="20">
    <location>
        <begin position="138"/>
        <end position="226"/>
    </location>
</feature>
<reference evidence="23" key="1">
    <citation type="journal article" date="2019" name="Mol. Biol. Evol.">
        <title>Blast fungal genomes show frequent chromosomal changes, gene gains and losses, and effector gene turnover.</title>
        <authorList>
            <person name="Gomez Luciano L.B."/>
            <person name="Jason Tsai I."/>
            <person name="Chuma I."/>
            <person name="Tosa Y."/>
            <person name="Chen Y.H."/>
            <person name="Li J.Y."/>
            <person name="Li M.Y."/>
            <person name="Jade Lu M.Y."/>
            <person name="Nakayashiki H."/>
            <person name="Li W.H."/>
        </authorList>
    </citation>
    <scope>NUCLEOTIDE SEQUENCE</scope>
    <source>
        <strain evidence="23">NI907</strain>
    </source>
</reference>
<dbReference type="SUPFAM" id="SSF47473">
    <property type="entry name" value="EF-hand"/>
    <property type="match status" value="2"/>
</dbReference>
<dbReference type="GO" id="GO:0030479">
    <property type="term" value="C:actin cortical patch"/>
    <property type="evidence" value="ECO:0007669"/>
    <property type="project" value="UniProtKB-SubCell"/>
</dbReference>
<dbReference type="PROSITE" id="PS50222">
    <property type="entry name" value="EF_HAND_2"/>
    <property type="match status" value="1"/>
</dbReference>
<dbReference type="PANTHER" id="PTHR11216">
    <property type="entry name" value="EH DOMAIN"/>
    <property type="match status" value="1"/>
</dbReference>
<evidence type="ECO:0000256" key="13">
    <source>
        <dbReference type="ARBA" id="ARBA00023054"/>
    </source>
</evidence>
<dbReference type="RefSeq" id="XP_030986632.1">
    <property type="nucleotide sequence ID" value="XM_031121754.1"/>
</dbReference>
<evidence type="ECO:0000256" key="15">
    <source>
        <dbReference type="ARBA" id="ARBA00023203"/>
    </source>
</evidence>
<dbReference type="GO" id="GO:0005509">
    <property type="term" value="F:calcium ion binding"/>
    <property type="evidence" value="ECO:0007669"/>
    <property type="project" value="InterPro"/>
</dbReference>
<evidence type="ECO:0000256" key="12">
    <source>
        <dbReference type="ARBA" id="ARBA00022837"/>
    </source>
</evidence>
<keyword evidence="16" id="KW-0206">Cytoskeleton</keyword>
<evidence type="ECO:0000256" key="3">
    <source>
        <dbReference type="ARBA" id="ARBA00004413"/>
    </source>
</evidence>
<dbReference type="InterPro" id="IPR002048">
    <property type="entry name" value="EF_hand_dom"/>
</dbReference>
<dbReference type="Pfam" id="PF12761">
    <property type="entry name" value="End3"/>
    <property type="match status" value="1"/>
</dbReference>
<evidence type="ECO:0000256" key="7">
    <source>
        <dbReference type="ARBA" id="ARBA00022490"/>
    </source>
</evidence>
<dbReference type="GO" id="GO:0007015">
    <property type="term" value="P:actin filament organization"/>
    <property type="evidence" value="ECO:0007669"/>
    <property type="project" value="InterPro"/>
</dbReference>
<dbReference type="AlphaFoldDB" id="A0A6P8BHK7"/>
<evidence type="ECO:0000256" key="5">
    <source>
        <dbReference type="ARBA" id="ARBA00011159"/>
    </source>
</evidence>
<dbReference type="SMART" id="SM00027">
    <property type="entry name" value="EH"/>
    <property type="match status" value="2"/>
</dbReference>
<keyword evidence="12" id="KW-0106">Calcium</keyword>
<evidence type="ECO:0000256" key="8">
    <source>
        <dbReference type="ARBA" id="ARBA00022583"/>
    </source>
</evidence>
<comment type="subunit">
    <text evidence="5">Component of the PAN1 actin cytoskeleton-regulatory complex.</text>
</comment>
<evidence type="ECO:0000259" key="21">
    <source>
        <dbReference type="PROSITE" id="PS50222"/>
    </source>
</evidence>
<evidence type="ECO:0000256" key="4">
    <source>
        <dbReference type="ARBA" id="ARBA00009909"/>
    </source>
</evidence>
<gene>
    <name evidence="23" type="ORF">PgNI_01682</name>
</gene>
<dbReference type="Gene3D" id="1.10.238.10">
    <property type="entry name" value="EF-hand"/>
    <property type="match status" value="2"/>
</dbReference>
<dbReference type="Proteomes" id="UP000515153">
    <property type="component" value="Unplaced"/>
</dbReference>
<dbReference type="PANTHER" id="PTHR11216:SF74">
    <property type="entry name" value="ACTIN CYTOSKELETON-REGULATORY COMPLEX PROTEIN END3"/>
    <property type="match status" value="1"/>
</dbReference>
<dbReference type="FunFam" id="1.10.238.10:FF:000339">
    <property type="entry name" value="Actin cytoskeleton-regulatory complex protein END3"/>
    <property type="match status" value="1"/>
</dbReference>
<dbReference type="PROSITE" id="PS00018">
    <property type="entry name" value="EF_HAND_1"/>
    <property type="match status" value="1"/>
</dbReference>
<dbReference type="InterPro" id="IPR011992">
    <property type="entry name" value="EF-hand-dom_pair"/>
</dbReference>
<comment type="similarity">
    <text evidence="4">Belongs to the END3 family.</text>
</comment>
<dbReference type="Pfam" id="PF12763">
    <property type="entry name" value="EH"/>
    <property type="match status" value="1"/>
</dbReference>
<sequence length="396" mass="44931">MAPRIEAQEIETYWNIFSARTNGSKFLTGEQAAPVLKNSGLRDDQLERVWDLADVDNDGNLDFEEFCVAMRVIFDILNGEHADVPTTLPDWLVPESKAHLVQANRALTGKQVQFERVDDDPDSPGLKDGFDWYMSPADKSKYESIYQENRDMRGEVSFGALEDLYESLDVPDTDIRSAWNLINPSAGPTINKDACLAFLHILNYRHEGYRIPRTVPASLRASFERNKIDYQVDKQGASRWATKADDETSTGRKAKFGDQYLTRLGRGSFKTSGTDFSSAQADSEWEEVRLKKQLAELDAKMARVEADAERRKGGKRDSKPALVKRELEQLLDYKRKQLREIEEGNTKGQGGGSLNGIQDDLQTVREQTDGLASHLRSRQKHLEELRRQIEDEKAGR</sequence>
<dbReference type="SMART" id="SM00054">
    <property type="entry name" value="EFh"/>
    <property type="match status" value="1"/>
</dbReference>
<evidence type="ECO:0000313" key="23">
    <source>
        <dbReference type="RefSeq" id="XP_030986632.1"/>
    </source>
</evidence>
<evidence type="ECO:0000256" key="18">
    <source>
        <dbReference type="ARBA" id="ARBA00029684"/>
    </source>
</evidence>
<name>A0A6P8BHK7_PYRGI</name>
<feature type="domain" description="EF-hand" evidence="21">
    <location>
        <begin position="41"/>
        <end position="76"/>
    </location>
</feature>
<dbReference type="InterPro" id="IPR025604">
    <property type="entry name" value="End3"/>
</dbReference>
<evidence type="ECO:0000256" key="19">
    <source>
        <dbReference type="SAM" id="MobiDB-lite"/>
    </source>
</evidence>
<evidence type="ECO:0000256" key="16">
    <source>
        <dbReference type="ARBA" id="ARBA00023212"/>
    </source>
</evidence>
<keyword evidence="10" id="KW-0677">Repeat</keyword>
<evidence type="ECO:0000256" key="14">
    <source>
        <dbReference type="ARBA" id="ARBA00023136"/>
    </source>
</evidence>
<dbReference type="KEGG" id="pgri:PgNI_01682"/>
<keyword evidence="9" id="KW-0479">Metal-binding</keyword>
<keyword evidence="6" id="KW-1003">Cell membrane</keyword>
<comment type="function">
    <text evidence="17">Component of the PAN1 actin cytoskeleton-regulatory complex required for the internalization of endosomes during actin-coupled endocytosis. The complex links the site of endocytosis to the cell membrane-associated actin cytoskeleton. Mediates uptake of external molecules and vacuolar degradation of plasma membrane proteins. Plays a role in the proper organization of the cell membrane-associated actin cytoskeleton and promotes its destabilization.</text>
</comment>
<proteinExistence type="inferred from homology"/>
<dbReference type="GO" id="GO:0006897">
    <property type="term" value="P:endocytosis"/>
    <property type="evidence" value="ECO:0007669"/>
    <property type="project" value="UniProtKB-KW"/>
</dbReference>
<dbReference type="GO" id="GO:0005886">
    <property type="term" value="C:plasma membrane"/>
    <property type="evidence" value="ECO:0007669"/>
    <property type="project" value="UniProtKB-SubCell"/>
</dbReference>
<keyword evidence="14" id="KW-0472">Membrane</keyword>
<comment type="subcellular location">
    <subcellularLocation>
        <location evidence="3">Cell membrane</location>
        <topology evidence="3">Peripheral membrane protein</topology>
        <orientation evidence="3">Cytoplasmic side</orientation>
    </subcellularLocation>
    <subcellularLocation>
        <location evidence="2">Cytoplasm</location>
        <location evidence="2">Cytoskeleton</location>
        <location evidence="2">Actin patch</location>
    </subcellularLocation>
    <subcellularLocation>
        <location evidence="1">Endosome membrane</location>
        <topology evidence="1">Peripheral membrane protein</topology>
        <orientation evidence="1">Cytoplasmic side</orientation>
    </subcellularLocation>
</comment>
<dbReference type="InterPro" id="IPR018247">
    <property type="entry name" value="EF_Hand_1_Ca_BS"/>
</dbReference>
<evidence type="ECO:0000256" key="9">
    <source>
        <dbReference type="ARBA" id="ARBA00022723"/>
    </source>
</evidence>
<evidence type="ECO:0000313" key="22">
    <source>
        <dbReference type="Proteomes" id="UP000515153"/>
    </source>
</evidence>
<organism evidence="22 23">
    <name type="scientific">Pyricularia grisea</name>
    <name type="common">Crabgrass-specific blast fungus</name>
    <name type="synonym">Magnaporthe grisea</name>
    <dbReference type="NCBI Taxonomy" id="148305"/>
    <lineage>
        <taxon>Eukaryota</taxon>
        <taxon>Fungi</taxon>
        <taxon>Dikarya</taxon>
        <taxon>Ascomycota</taxon>
        <taxon>Pezizomycotina</taxon>
        <taxon>Sordariomycetes</taxon>
        <taxon>Sordariomycetidae</taxon>
        <taxon>Magnaporthales</taxon>
        <taxon>Pyriculariaceae</taxon>
        <taxon>Pyricularia</taxon>
    </lineage>
</organism>
<dbReference type="GO" id="GO:0016197">
    <property type="term" value="P:endosomal transport"/>
    <property type="evidence" value="ECO:0007669"/>
    <property type="project" value="TreeGrafter"/>
</dbReference>
<dbReference type="GO" id="GO:0003779">
    <property type="term" value="F:actin binding"/>
    <property type="evidence" value="ECO:0007669"/>
    <property type="project" value="UniProtKB-KW"/>
</dbReference>
<dbReference type="GO" id="GO:0010008">
    <property type="term" value="C:endosome membrane"/>
    <property type="evidence" value="ECO:0007669"/>
    <property type="project" value="UniProtKB-SubCell"/>
</dbReference>
<dbReference type="InterPro" id="IPR000261">
    <property type="entry name" value="EH_dom"/>
</dbReference>
<evidence type="ECO:0000256" key="2">
    <source>
        <dbReference type="ARBA" id="ARBA00004134"/>
    </source>
</evidence>
<dbReference type="GeneID" id="41956667"/>
<keyword evidence="11" id="KW-0967">Endosome</keyword>
<evidence type="ECO:0000256" key="6">
    <source>
        <dbReference type="ARBA" id="ARBA00022475"/>
    </source>
</evidence>
<feature type="compositionally biased region" description="Basic and acidic residues" evidence="19">
    <location>
        <begin position="380"/>
        <end position="396"/>
    </location>
</feature>
<evidence type="ECO:0000256" key="17">
    <source>
        <dbReference type="ARBA" id="ARBA00025194"/>
    </source>
</evidence>
<evidence type="ECO:0000259" key="20">
    <source>
        <dbReference type="PROSITE" id="PS50031"/>
    </source>
</evidence>
<keyword evidence="13" id="KW-0175">Coiled coil</keyword>
<feature type="domain" description="EH" evidence="20">
    <location>
        <begin position="9"/>
        <end position="99"/>
    </location>
</feature>
<feature type="region of interest" description="Disordered" evidence="19">
    <location>
        <begin position="341"/>
        <end position="396"/>
    </location>
</feature>
<keyword evidence="7" id="KW-0963">Cytoplasm</keyword>
<evidence type="ECO:0000256" key="1">
    <source>
        <dbReference type="ARBA" id="ARBA00004125"/>
    </source>
</evidence>
<keyword evidence="15" id="KW-0009">Actin-binding</keyword>
<evidence type="ECO:0000256" key="11">
    <source>
        <dbReference type="ARBA" id="ARBA00022753"/>
    </source>
</evidence>
<reference evidence="23" key="2">
    <citation type="submission" date="2019-10" db="EMBL/GenBank/DDBJ databases">
        <authorList>
            <consortium name="NCBI Genome Project"/>
        </authorList>
    </citation>
    <scope>NUCLEOTIDE SEQUENCE</scope>
    <source>
        <strain evidence="23">NI907</strain>
    </source>
</reference>
<keyword evidence="8" id="KW-0254">Endocytosis</keyword>
<keyword evidence="22" id="KW-1185">Reference proteome</keyword>
<evidence type="ECO:0000256" key="10">
    <source>
        <dbReference type="ARBA" id="ARBA00022737"/>
    </source>
</evidence>